<feature type="region of interest" description="Disordered" evidence="2">
    <location>
        <begin position="160"/>
        <end position="180"/>
    </location>
</feature>
<feature type="region of interest" description="Disordered" evidence="2">
    <location>
        <begin position="947"/>
        <end position="969"/>
    </location>
</feature>
<reference evidence="3" key="2">
    <citation type="journal article" date="2023" name="Science">
        <title>Genomic signatures of disease resistance in endangered staghorn corals.</title>
        <authorList>
            <person name="Vollmer S.V."/>
            <person name="Selwyn J.D."/>
            <person name="Despard B.A."/>
            <person name="Roesel C.L."/>
        </authorList>
    </citation>
    <scope>NUCLEOTIDE SEQUENCE</scope>
    <source>
        <strain evidence="3">K2</strain>
    </source>
</reference>
<gene>
    <name evidence="3" type="ORF">P5673_007669</name>
</gene>
<feature type="region of interest" description="Disordered" evidence="2">
    <location>
        <begin position="807"/>
        <end position="829"/>
    </location>
</feature>
<feature type="compositionally biased region" description="Polar residues" evidence="2">
    <location>
        <begin position="1394"/>
        <end position="1408"/>
    </location>
</feature>
<feature type="compositionally biased region" description="Low complexity" evidence="2">
    <location>
        <begin position="35"/>
        <end position="45"/>
    </location>
</feature>
<feature type="coiled-coil region" evidence="1">
    <location>
        <begin position="555"/>
        <end position="582"/>
    </location>
</feature>
<feature type="region of interest" description="Disordered" evidence="2">
    <location>
        <begin position="87"/>
        <end position="123"/>
    </location>
</feature>
<organism evidence="3 4">
    <name type="scientific">Acropora cervicornis</name>
    <name type="common">Staghorn coral</name>
    <dbReference type="NCBI Taxonomy" id="6130"/>
    <lineage>
        <taxon>Eukaryota</taxon>
        <taxon>Metazoa</taxon>
        <taxon>Cnidaria</taxon>
        <taxon>Anthozoa</taxon>
        <taxon>Hexacorallia</taxon>
        <taxon>Scleractinia</taxon>
        <taxon>Astrocoeniina</taxon>
        <taxon>Acroporidae</taxon>
        <taxon>Acropora</taxon>
    </lineage>
</organism>
<evidence type="ECO:0000256" key="1">
    <source>
        <dbReference type="SAM" id="Coils"/>
    </source>
</evidence>
<evidence type="ECO:0000256" key="2">
    <source>
        <dbReference type="SAM" id="MobiDB-lite"/>
    </source>
</evidence>
<feature type="region of interest" description="Disordered" evidence="2">
    <location>
        <begin position="1393"/>
        <end position="1429"/>
    </location>
</feature>
<feature type="region of interest" description="Disordered" evidence="2">
    <location>
        <begin position="1"/>
        <end position="51"/>
    </location>
</feature>
<feature type="coiled-coil region" evidence="1">
    <location>
        <begin position="1294"/>
        <end position="1335"/>
    </location>
</feature>
<proteinExistence type="predicted"/>
<dbReference type="Proteomes" id="UP001249851">
    <property type="component" value="Unassembled WGS sequence"/>
</dbReference>
<accession>A0AAD9VBC0</accession>
<feature type="coiled-coil region" evidence="1">
    <location>
        <begin position="1061"/>
        <end position="1223"/>
    </location>
</feature>
<dbReference type="PANTHER" id="PTHR37476">
    <property type="entry name" value="COILED-COIL DOMAIN-CONTAINING PROTEIN 171"/>
    <property type="match status" value="1"/>
</dbReference>
<name>A0AAD9VBC0_ACRCE</name>
<feature type="compositionally biased region" description="Basic and acidic residues" evidence="2">
    <location>
        <begin position="160"/>
        <end position="171"/>
    </location>
</feature>
<feature type="coiled-coil region" evidence="1">
    <location>
        <begin position="727"/>
        <end position="754"/>
    </location>
</feature>
<dbReference type="PANTHER" id="PTHR37476:SF1">
    <property type="entry name" value="COILED-COIL DOMAIN-CONTAINING PROTEIN 171"/>
    <property type="match status" value="1"/>
</dbReference>
<keyword evidence="1" id="KW-0175">Coiled coil</keyword>
<evidence type="ECO:0000313" key="3">
    <source>
        <dbReference type="EMBL" id="KAK2567797.1"/>
    </source>
</evidence>
<keyword evidence="4" id="KW-1185">Reference proteome</keyword>
<feature type="compositionally biased region" description="Basic and acidic residues" evidence="2">
    <location>
        <begin position="812"/>
        <end position="821"/>
    </location>
</feature>
<reference evidence="3" key="1">
    <citation type="journal article" date="2023" name="G3 (Bethesda)">
        <title>Whole genome assembly and annotation of the endangered Caribbean coral Acropora cervicornis.</title>
        <authorList>
            <person name="Selwyn J.D."/>
            <person name="Vollmer S.V."/>
        </authorList>
    </citation>
    <scope>NUCLEOTIDE SEQUENCE</scope>
    <source>
        <strain evidence="3">K2</strain>
    </source>
</reference>
<feature type="compositionally biased region" description="Basic residues" evidence="2">
    <location>
        <begin position="1417"/>
        <end position="1429"/>
    </location>
</feature>
<dbReference type="EMBL" id="JARQWQ010000013">
    <property type="protein sequence ID" value="KAK2567797.1"/>
    <property type="molecule type" value="Genomic_DNA"/>
</dbReference>
<feature type="compositionally biased region" description="Basic and acidic residues" evidence="2">
    <location>
        <begin position="94"/>
        <end position="120"/>
    </location>
</feature>
<evidence type="ECO:0000313" key="4">
    <source>
        <dbReference type="Proteomes" id="UP001249851"/>
    </source>
</evidence>
<feature type="compositionally biased region" description="Basic and acidic residues" evidence="2">
    <location>
        <begin position="947"/>
        <end position="959"/>
    </location>
</feature>
<feature type="compositionally biased region" description="Pro residues" evidence="2">
    <location>
        <begin position="25"/>
        <end position="34"/>
    </location>
</feature>
<comment type="caution">
    <text evidence="3">The sequence shown here is derived from an EMBL/GenBank/DDBJ whole genome shotgun (WGS) entry which is preliminary data.</text>
</comment>
<protein>
    <submittedName>
        <fullName evidence="3">Coiled-coil domain-containing protein 171</fullName>
    </submittedName>
</protein>
<sequence length="1445" mass="162579">MASSNRGLGHTGLRGPVDPSNASPSPAPISPVSPPDSGNSSPNSPTFAQDSIEQVEVEMEEVPSNADQTVEYEKKIQELGRQIKQLQEAANPKDYSDHNELRRKLARSEEEHAEKTRQFNEEAMGLQSQVAKLRSTVEKGEANRQKLEYDLMITNRAANQEKRAAAERENALQKTNTGLKENIDQLKKQLQNAEETLAATRHAAKNEKHQSNQHLAEKENMILQLTNQLQIEGEEKRKLHVVIEEQESLYAELKEKCSSLENQRSSQGETLQKQQRDLEFYSEKEERLKKEIEQYQERIKSLEESIEAERAAHLETKFNSEMVQLRVRDLEGALEVEKSEVKEVKCNLDSLTKQHRELEVAFDEERDACKAEKVKVASLEESLAVEREKLQEDISEKLQIITDLSKQLEVHQKNFDALKGELSQAKKRQIQLDTTYGSSMRELELLLENFQIEKPTVENKRPGGKKEKQKALSPAAVLENLRHTLVDYQNRCSNATVELKRMRDAVGKLSTDCDHYRDMVTSREKALKEAENAVSIKVKELAKSRTECAEKEATIAAMKIEVQTVNKALEEATSKMHTSEEEQMKVKSALTREDESRRMFLHSLYQRMLTGQVYMSSPDSALATYSWTDMCNLVSEQISAQISELNRASERIQHLEGVLSSKEEALRHAQESHEQTVNKLSAAIKDREASWRRQKSELEEHYNNLIKDLHTRTQKTQSLADEAWEKAQETGQAKDSLEMENARLQQSLEQSQRGESSLLAVCALLAGALWPAFGRIRALSSQRKVLSEYVRTLESLRDQTNTLSEMLSSEMEGEKRAKEEPPSQSSRRLLRDGRNPVLVFRVGVIAVIAINRLCNLGSCSLKLFVSSESPGEFGGMSVVCCGRRTKAMNFKGLVSNHRQDSLSADTSRPSVRVTSAQAWFTSLQLQSNFTGAVVELQSALRKMSEAWDGESERSDRDGSSRAASPSPGNNLIAAARSAYGKIISGLQAEFSSRELGQEAWHDRYSGFRGELIGLLGLGLQKWLAKGPGVGLTYISSQRTIGALQGHILRFTQRLHAAEVDRRSLRLELSKNKQEAAELKSAQASADSQCRQTKDAVRGLEERIQELKEEMLSMIPIARFENVCEELNNALKREQQAQGLLNEQTAQMQEMGERLELHANQGEEKDVTLAEAVKGLSEAKMELRRKEHAIRQVSKQMSYMESEKNALADRLSDAEKTMTAAAREKEALMGYLKSVERALEQSKDQVRLSKGALGPYEHTLPQLVLPNERLAMDGLSLGPELLSCQHVVTTFVECQQQALDRIAELEMDKQQALSRVTHLEEEIASHKAHIATLKNELAAACRRPISDEGLSDNGQYVPGVSGFPVKDASLHRISQYGNEENFRSFVPLSAHRDSSASFHPSLTSTSNYPDKSKGSYRSPKRRLTSSYRKHGKELGHDFSRLLDQGL</sequence>